<comment type="caution">
    <text evidence="2">The sequence shown here is derived from an EMBL/GenBank/DDBJ whole genome shotgun (WGS) entry which is preliminary data.</text>
</comment>
<gene>
    <name evidence="2" type="ORF">BXP70_27030</name>
</gene>
<accession>A0A243W5R7</accession>
<proteinExistence type="predicted"/>
<keyword evidence="1" id="KW-0812">Transmembrane</keyword>
<dbReference type="Proteomes" id="UP000194873">
    <property type="component" value="Unassembled WGS sequence"/>
</dbReference>
<name>A0A243W5R7_9BACT</name>
<evidence type="ECO:0000313" key="2">
    <source>
        <dbReference type="EMBL" id="OUJ69069.1"/>
    </source>
</evidence>
<evidence type="ECO:0000256" key="1">
    <source>
        <dbReference type="SAM" id="Phobius"/>
    </source>
</evidence>
<reference evidence="2 3" key="1">
    <citation type="submission" date="2017-01" db="EMBL/GenBank/DDBJ databases">
        <title>A new Hymenobacter.</title>
        <authorList>
            <person name="Liang Y."/>
            <person name="Feng F."/>
        </authorList>
    </citation>
    <scope>NUCLEOTIDE SEQUENCE [LARGE SCALE GENOMIC DNA]</scope>
    <source>
        <strain evidence="2">MIMBbqt21</strain>
    </source>
</reference>
<dbReference type="EMBL" id="MTSE01000039">
    <property type="protein sequence ID" value="OUJ69069.1"/>
    <property type="molecule type" value="Genomic_DNA"/>
</dbReference>
<sequence>MPNLLEKTHGLGPFLFLRYYRLRILMKNPSRFFSFVATLSLLLALAGIFMVGYYSGRNDSLAKLGWGLCWGGILLVFASVMYKKQKGNPDSPR</sequence>
<feature type="transmembrane region" description="Helical" evidence="1">
    <location>
        <begin position="64"/>
        <end position="82"/>
    </location>
</feature>
<organism evidence="2 3">
    <name type="scientific">Hymenobacter crusticola</name>
    <dbReference type="NCBI Taxonomy" id="1770526"/>
    <lineage>
        <taxon>Bacteria</taxon>
        <taxon>Pseudomonadati</taxon>
        <taxon>Bacteroidota</taxon>
        <taxon>Cytophagia</taxon>
        <taxon>Cytophagales</taxon>
        <taxon>Hymenobacteraceae</taxon>
        <taxon>Hymenobacter</taxon>
    </lineage>
</organism>
<protein>
    <submittedName>
        <fullName evidence="2">Uncharacterized protein</fullName>
    </submittedName>
</protein>
<keyword evidence="1" id="KW-1133">Transmembrane helix</keyword>
<evidence type="ECO:0000313" key="3">
    <source>
        <dbReference type="Proteomes" id="UP000194873"/>
    </source>
</evidence>
<keyword evidence="3" id="KW-1185">Reference proteome</keyword>
<keyword evidence="1" id="KW-0472">Membrane</keyword>
<feature type="transmembrane region" description="Helical" evidence="1">
    <location>
        <begin position="32"/>
        <end position="52"/>
    </location>
</feature>
<dbReference type="AlphaFoldDB" id="A0A243W5R7"/>